<dbReference type="GO" id="GO:0061504">
    <property type="term" value="P:cyclic threonylcarbamoyladenosine biosynthetic process"/>
    <property type="evidence" value="ECO:0007669"/>
    <property type="project" value="TreeGrafter"/>
</dbReference>
<dbReference type="PANTHER" id="PTHR43267">
    <property type="entry name" value="TRNA THREONYLCARBAMOYLADENOSINE DEHYDRATASE"/>
    <property type="match status" value="1"/>
</dbReference>
<feature type="domain" description="THIF-type NAD/FAD binding fold" evidence="1">
    <location>
        <begin position="12"/>
        <end position="273"/>
    </location>
</feature>
<dbReference type="OrthoDB" id="272552at2"/>
<dbReference type="NCBIfam" id="NF006077">
    <property type="entry name" value="PRK08223.1"/>
    <property type="match status" value="1"/>
</dbReference>
<dbReference type="PANTHER" id="PTHR43267:SF1">
    <property type="entry name" value="TRNA THREONYLCARBAMOYLADENOSINE DEHYDRATASE"/>
    <property type="match status" value="1"/>
</dbReference>
<dbReference type="InterPro" id="IPR035985">
    <property type="entry name" value="Ubiquitin-activating_enz"/>
</dbReference>
<dbReference type="RefSeq" id="WP_117319053.1">
    <property type="nucleotide sequence ID" value="NZ_QQSW01000018.1"/>
</dbReference>
<dbReference type="GO" id="GO:0061503">
    <property type="term" value="F:tRNA threonylcarbamoyladenosine dehydratase"/>
    <property type="evidence" value="ECO:0007669"/>
    <property type="project" value="TreeGrafter"/>
</dbReference>
<dbReference type="CDD" id="cd01483">
    <property type="entry name" value="E1_enzyme_family"/>
    <property type="match status" value="1"/>
</dbReference>
<dbReference type="InterPro" id="IPR000594">
    <property type="entry name" value="ThiF_NAD_FAD-bd"/>
</dbReference>
<organism evidence="2 3">
    <name type="scientific">Chromatocurvus halotolerans</name>
    <dbReference type="NCBI Taxonomy" id="1132028"/>
    <lineage>
        <taxon>Bacteria</taxon>
        <taxon>Pseudomonadati</taxon>
        <taxon>Pseudomonadota</taxon>
        <taxon>Gammaproteobacteria</taxon>
        <taxon>Cellvibrionales</taxon>
        <taxon>Halieaceae</taxon>
        <taxon>Chromatocurvus</taxon>
    </lineage>
</organism>
<name>A0A4R2KK37_9GAMM</name>
<evidence type="ECO:0000313" key="3">
    <source>
        <dbReference type="Proteomes" id="UP000294980"/>
    </source>
</evidence>
<dbReference type="InterPro" id="IPR045886">
    <property type="entry name" value="ThiF/MoeB/HesA"/>
</dbReference>
<sequence>MDTAFDYFEAFSRNIGWVSREEQALLRTKRVAVAGMGGVGGPHLMTLARAGVGNFTIADLDSFELANFNRQYGANMGTIGLEKVDVMRDYCQAINPEADVRIFGQGVSAENLDDFLDGVDLYMDSLDFFALDIRRKVFARCYELGIPAITAAPMGMGTAMLVFMPGEMSFEDYFCFEDVSSEEDKLIKFMIGVSPSMQQRHYLTPDSAVDFNSRKVPSIVMGIELAAGVACANALKVMLGRGDVVTAPHGLHFDAYRNRLIRTWRPMGNRNPLQWVMFRIVRMMLRKQKREAEARKAT</sequence>
<accession>A0A4R2KK37</accession>
<comment type="caution">
    <text evidence="2">The sequence shown here is derived from an EMBL/GenBank/DDBJ whole genome shotgun (WGS) entry which is preliminary data.</text>
</comment>
<keyword evidence="3" id="KW-1185">Reference proteome</keyword>
<proteinExistence type="predicted"/>
<evidence type="ECO:0000259" key="1">
    <source>
        <dbReference type="Pfam" id="PF00899"/>
    </source>
</evidence>
<gene>
    <name evidence="2" type="ORF">EV688_11454</name>
</gene>
<dbReference type="Pfam" id="PF00899">
    <property type="entry name" value="ThiF"/>
    <property type="match status" value="1"/>
</dbReference>
<evidence type="ECO:0000313" key="2">
    <source>
        <dbReference type="EMBL" id="TCO74341.1"/>
    </source>
</evidence>
<dbReference type="SUPFAM" id="SSF69572">
    <property type="entry name" value="Activating enzymes of the ubiquitin-like proteins"/>
    <property type="match status" value="1"/>
</dbReference>
<dbReference type="Gene3D" id="3.40.50.720">
    <property type="entry name" value="NAD(P)-binding Rossmann-like Domain"/>
    <property type="match status" value="1"/>
</dbReference>
<dbReference type="EMBL" id="SLWX01000014">
    <property type="protein sequence ID" value="TCO74341.1"/>
    <property type="molecule type" value="Genomic_DNA"/>
</dbReference>
<dbReference type="AlphaFoldDB" id="A0A4R2KK37"/>
<reference evidence="2 3" key="1">
    <citation type="submission" date="2019-03" db="EMBL/GenBank/DDBJ databases">
        <title>Genomic Encyclopedia of Type Strains, Phase IV (KMG-IV): sequencing the most valuable type-strain genomes for metagenomic binning, comparative biology and taxonomic classification.</title>
        <authorList>
            <person name="Goeker M."/>
        </authorList>
    </citation>
    <scope>NUCLEOTIDE SEQUENCE [LARGE SCALE GENOMIC DNA]</scope>
    <source>
        <strain evidence="2 3">DSM 23344</strain>
    </source>
</reference>
<dbReference type="GO" id="GO:0008641">
    <property type="term" value="F:ubiquitin-like modifier activating enzyme activity"/>
    <property type="evidence" value="ECO:0007669"/>
    <property type="project" value="InterPro"/>
</dbReference>
<dbReference type="Proteomes" id="UP000294980">
    <property type="component" value="Unassembled WGS sequence"/>
</dbReference>
<protein>
    <submittedName>
        <fullName evidence="2">ThiF family protein</fullName>
    </submittedName>
</protein>